<feature type="active site" description="Proton acceptor" evidence="3">
    <location>
        <position position="308"/>
    </location>
</feature>
<dbReference type="Pfam" id="PF17284">
    <property type="entry name" value="Spermine_synt_N"/>
    <property type="match status" value="1"/>
</dbReference>
<dbReference type="PROSITE" id="PS01330">
    <property type="entry name" value="PABS_1"/>
    <property type="match status" value="1"/>
</dbReference>
<dbReference type="GO" id="GO:0006597">
    <property type="term" value="P:spermine biosynthetic process"/>
    <property type="evidence" value="ECO:0007669"/>
    <property type="project" value="InterPro"/>
</dbReference>
<proteinExistence type="inferred from homology"/>
<reference evidence="5" key="1">
    <citation type="submission" date="2013-05" db="EMBL/GenBank/DDBJ databases">
        <authorList>
            <person name="Yim A.K.Y."/>
            <person name="Chan T.F."/>
            <person name="Ji K.M."/>
            <person name="Liu X.Y."/>
            <person name="Zhou J.W."/>
            <person name="Li R.Q."/>
            <person name="Yang K.Y."/>
            <person name="Li J."/>
            <person name="Li M."/>
            <person name="Law P.T.W."/>
            <person name="Wu Y.L."/>
            <person name="Cai Z.L."/>
            <person name="Qin H."/>
            <person name="Bao Y."/>
            <person name="Leung R.K.K."/>
            <person name="Ng P.K.S."/>
            <person name="Zou J."/>
            <person name="Zhong X.J."/>
            <person name="Ran P.X."/>
            <person name="Zhong N.S."/>
            <person name="Liu Z.G."/>
            <person name="Tsui S.K.W."/>
        </authorList>
    </citation>
    <scope>NUCLEOTIDE SEQUENCE</scope>
    <source>
        <strain evidence="5">Derf</strain>
        <tissue evidence="5">Whole organism</tissue>
    </source>
</reference>
<keyword evidence="6" id="KW-1185">Reference proteome</keyword>
<dbReference type="InterPro" id="IPR030373">
    <property type="entry name" value="PABS_CS"/>
</dbReference>
<gene>
    <name evidence="5" type="ORF">DERF_016071</name>
</gene>
<comment type="similarity">
    <text evidence="1">Belongs to the spermidine/spermine synthase family.</text>
</comment>
<accession>A0A922HGA4</accession>
<dbReference type="Gene3D" id="3.40.50.150">
    <property type="entry name" value="Vaccinia Virus protein VP39"/>
    <property type="match status" value="1"/>
</dbReference>
<dbReference type="SUPFAM" id="SSF53335">
    <property type="entry name" value="S-adenosyl-L-methionine-dependent methyltransferases"/>
    <property type="match status" value="1"/>
</dbReference>
<dbReference type="AlphaFoldDB" id="A0A922HGA4"/>
<dbReference type="PANTHER" id="PTHR46315">
    <property type="entry name" value="SPERMINE SYNTHASE"/>
    <property type="match status" value="1"/>
</dbReference>
<name>A0A922HGA4_DERFA</name>
<evidence type="ECO:0000313" key="6">
    <source>
        <dbReference type="Proteomes" id="UP000790347"/>
    </source>
</evidence>
<dbReference type="InterPro" id="IPR030374">
    <property type="entry name" value="PABS"/>
</dbReference>
<dbReference type="InterPro" id="IPR015576">
    <property type="entry name" value="Spermine_synthase_animal"/>
</dbReference>
<reference evidence="5" key="2">
    <citation type="journal article" date="2022" name="Res Sq">
        <title>Comparative Genomics Reveals Insights into the Divergent Evolution of Astigmatic Mites and Household Pest Adaptations.</title>
        <authorList>
            <person name="Xiong Q."/>
            <person name="Wan A.T.-Y."/>
            <person name="Liu X.-Y."/>
            <person name="Fung C.S.-H."/>
            <person name="Xiao X."/>
            <person name="Malainual N."/>
            <person name="Hou J."/>
            <person name="Wang L."/>
            <person name="Wang M."/>
            <person name="Yang K."/>
            <person name="Cui Y."/>
            <person name="Leung E."/>
            <person name="Nong W."/>
            <person name="Shin S.-K."/>
            <person name="Au S."/>
            <person name="Jeong K.Y."/>
            <person name="Chew F.T."/>
            <person name="Hui J."/>
            <person name="Leung T.F."/>
            <person name="Tungtrongchitr A."/>
            <person name="Zhong N."/>
            <person name="Liu Z."/>
            <person name="Tsui S."/>
        </authorList>
    </citation>
    <scope>NUCLEOTIDE SEQUENCE</scope>
    <source>
        <strain evidence="5">Derf</strain>
        <tissue evidence="5">Whole organism</tissue>
    </source>
</reference>
<keyword evidence="3" id="KW-0620">Polyamine biosynthesis</keyword>
<protein>
    <recommendedName>
        <fullName evidence="4">PABS domain-containing protein</fullName>
    </recommendedName>
</protein>
<evidence type="ECO:0000259" key="4">
    <source>
        <dbReference type="PROSITE" id="PS51006"/>
    </source>
</evidence>
<dbReference type="Pfam" id="PF01564">
    <property type="entry name" value="Spermine_synth"/>
    <property type="match status" value="1"/>
</dbReference>
<dbReference type="InterPro" id="IPR035246">
    <property type="entry name" value="Spermidine_synt_N"/>
</dbReference>
<dbReference type="PANTHER" id="PTHR46315:SF1">
    <property type="entry name" value="SPERMINE SYNTHASE"/>
    <property type="match status" value="1"/>
</dbReference>
<dbReference type="Proteomes" id="UP000790347">
    <property type="component" value="Unassembled WGS sequence"/>
</dbReference>
<evidence type="ECO:0000256" key="3">
    <source>
        <dbReference type="PROSITE-ProRule" id="PRU00354"/>
    </source>
</evidence>
<dbReference type="EMBL" id="ASGP02000009">
    <property type="protein sequence ID" value="KAH9491344.1"/>
    <property type="molecule type" value="Genomic_DNA"/>
</dbReference>
<dbReference type="FunFam" id="3.40.50.150:FF:000197">
    <property type="entry name" value="spermine synthase isoform X2"/>
    <property type="match status" value="1"/>
</dbReference>
<keyword evidence="2 3" id="KW-0808">Transferase</keyword>
<evidence type="ECO:0000256" key="1">
    <source>
        <dbReference type="ARBA" id="ARBA00007867"/>
    </source>
</evidence>
<dbReference type="Gene3D" id="2.30.140.10">
    <property type="entry name" value="Spermidine synthase, tetramerisation domain"/>
    <property type="match status" value="1"/>
</dbReference>
<dbReference type="InterPro" id="IPR037163">
    <property type="entry name" value="Spermidine_synt_N_sf"/>
</dbReference>
<evidence type="ECO:0000313" key="5">
    <source>
        <dbReference type="EMBL" id="KAH9491344.1"/>
    </source>
</evidence>
<feature type="domain" description="PABS" evidence="4">
    <location>
        <begin position="149"/>
        <end position="402"/>
    </location>
</feature>
<dbReference type="GO" id="GO:0016768">
    <property type="term" value="F:spermine synthase activity"/>
    <property type="evidence" value="ECO:0007669"/>
    <property type="project" value="InterPro"/>
</dbReference>
<comment type="caution">
    <text evidence="5">The sequence shown here is derived from an EMBL/GenBank/DDBJ whole genome shotgun (WGS) entry which is preliminary data.</text>
</comment>
<sequence length="403" mass="46618">MPLKSFLLSFRLTDCPDRIFWQSLDKIIREELADLDEHRCIGTSINGDNGNDNKSIHLYTSSSKEIFLTIRYYDFNDDDDHHHNKKLISITGEMSQNCGELFRMNNLVEKLKDRLNTLCIGSDHCAGQQQQQQQQKMDHVEAIPILKRDNLVPSYFLTSDGRVLEYDFDKVLVNETTPFQNIKILHSPSLGNCLLLDDMQNLAEADLPYTHGLMNFGKNNYKDKEILILGGGDGGLLHELVKESPKFVTMIDIDEKVMLHCRKYLRGACGDTLDCFDGSNYKVIVGDCIRYMHDYIEQKRTFDVIFNDLTDIPISTREHRDVIVEDNQKLWSFVREILQLSMKILRPNGLYLNHAIGANCKQSLADYEQVVSELSNVQLDISSHTRYVPSFMEDWVFYQLQKR</sequence>
<organism evidence="5 6">
    <name type="scientific">Dermatophagoides farinae</name>
    <name type="common">American house dust mite</name>
    <dbReference type="NCBI Taxonomy" id="6954"/>
    <lineage>
        <taxon>Eukaryota</taxon>
        <taxon>Metazoa</taxon>
        <taxon>Ecdysozoa</taxon>
        <taxon>Arthropoda</taxon>
        <taxon>Chelicerata</taxon>
        <taxon>Arachnida</taxon>
        <taxon>Acari</taxon>
        <taxon>Acariformes</taxon>
        <taxon>Sarcoptiformes</taxon>
        <taxon>Astigmata</taxon>
        <taxon>Psoroptidia</taxon>
        <taxon>Analgoidea</taxon>
        <taxon>Pyroglyphidae</taxon>
        <taxon>Dermatophagoidinae</taxon>
        <taxon>Dermatophagoides</taxon>
    </lineage>
</organism>
<evidence type="ECO:0000256" key="2">
    <source>
        <dbReference type="ARBA" id="ARBA00022679"/>
    </source>
</evidence>
<dbReference type="PROSITE" id="PS51006">
    <property type="entry name" value="PABS_2"/>
    <property type="match status" value="1"/>
</dbReference>
<dbReference type="InterPro" id="IPR029063">
    <property type="entry name" value="SAM-dependent_MTases_sf"/>
</dbReference>